<dbReference type="PANTHER" id="PTHR43179">
    <property type="entry name" value="RHAMNOSYLTRANSFERASE WBBL"/>
    <property type="match status" value="1"/>
</dbReference>
<dbReference type="Pfam" id="PF13692">
    <property type="entry name" value="Glyco_trans_1_4"/>
    <property type="match status" value="1"/>
</dbReference>
<feature type="compositionally biased region" description="Basic residues" evidence="5">
    <location>
        <begin position="1"/>
        <end position="13"/>
    </location>
</feature>
<dbReference type="InterPro" id="IPR029044">
    <property type="entry name" value="Nucleotide-diphossugar_trans"/>
</dbReference>
<dbReference type="PANTHER" id="PTHR43179:SF12">
    <property type="entry name" value="GALACTOFURANOSYLTRANSFERASE GLFT2"/>
    <property type="match status" value="1"/>
</dbReference>
<dbReference type="AlphaFoldDB" id="A0A163M450"/>
<comment type="caution">
    <text evidence="7">The sequence shown here is derived from an EMBL/GenBank/DDBJ whole genome shotgun (WGS) entry which is preliminary data.</text>
</comment>
<dbReference type="Proteomes" id="UP000076796">
    <property type="component" value="Unassembled WGS sequence"/>
</dbReference>
<sequence>MNKIKQHRRRKSSSNRSASRQWKARHSSLKFNRKKRSASRVSPVVSLPMTYSRSLLHTEPEPEKSGEADLQTAEKTEPISAPLYDIMRFPVIDWQFRWQRPQQLSEQFAQQGHRVFYVTTEMVGLGKEEASREEIGRQVTVKNIDRNVWLVTLCANQPLNLYQDEMDLWDIQYLKWSVEYVRDKFGLFQLVSIVDLPFWTPLVTAMDQHHIVYDCMDHHAGFSTNDQTMLHQEEQLLREAELVVTTSQHLYDWAAPYNPSTVLIRNAADTVHFSKPPNDNEPLFELEGIDQPIIGYYGAISDWFDIQLIESLARHRPDWTFVLIGHTFGCDTSGIEGLSNVLLLGEKPYHELPAYLHRFQVALIPFIKNELTQATNPVKLYEYLAAGKAVVSTELPEVKTVAGDMISIANTAAEYEEAIEAALIETEAGVMKQRQQFAEHNNWEHRYEALNTHIVQKLYPKVSVILVVHNNCSYTQQCLHRLMQPGHYPNLEVIIVDNASRDQTSSYLRSLSNPLIKVITSPTNLGFAAGNTLGCEASTGEFIILLNNDTIVPDGSWISRLLRPFQEDASLAMTGPMSNHVGNDQALDHFIGDAVQGASPRWLSEFYERYRRRTRYTDLLGFFCVAIKRSVWERVGTLDPAFGLGMFEDDDYCERVRNAGYRLAIVEDAFVYHHGSATIKKLKNSVYNSLWNKNKAYYEQKWNKSWRLPKGPHSIFHMVDQPSEIASRIRQTGKHVVLVLGLTLWETNSRRWQQIVKGLTEDEDLLVIVYTHLYHGNLIVGTRKIGPQLYFTNRIDLFSEVLFDQVIYCGSPVVHAQIHSEQYWADPLSYHEQQLTSLQTRLPNLRILERIAVSQVVNDLRCSVDHVTK</sequence>
<dbReference type="CDD" id="cd04186">
    <property type="entry name" value="GT_2_like_c"/>
    <property type="match status" value="1"/>
</dbReference>
<keyword evidence="8" id="KW-1185">Reference proteome</keyword>
<keyword evidence="4 7" id="KW-0808">Transferase</keyword>
<protein>
    <submittedName>
        <fullName evidence="7">Glycosyl transferase family 2</fullName>
    </submittedName>
</protein>
<evidence type="ECO:0000313" key="7">
    <source>
        <dbReference type="EMBL" id="KZS48726.1"/>
    </source>
</evidence>
<feature type="compositionally biased region" description="Basic and acidic residues" evidence="5">
    <location>
        <begin position="56"/>
        <end position="74"/>
    </location>
</feature>
<organism evidence="7 8">
    <name type="scientific">Paenibacillus glucanolyticus</name>
    <dbReference type="NCBI Taxonomy" id="59843"/>
    <lineage>
        <taxon>Bacteria</taxon>
        <taxon>Bacillati</taxon>
        <taxon>Bacillota</taxon>
        <taxon>Bacilli</taxon>
        <taxon>Bacillales</taxon>
        <taxon>Paenibacillaceae</taxon>
        <taxon>Paenibacillus</taxon>
    </lineage>
</organism>
<reference evidence="7" key="1">
    <citation type="journal article" date="2016" name="Genome Announc.">
        <title>Draft genomes of two strains of Paenibacillus glucanolyticus with capability to degrade lignocellulose.</title>
        <authorList>
            <person name="Mathews S.L."/>
            <person name="Pawlak J."/>
            <person name="Grunden A.M."/>
        </authorList>
    </citation>
    <scope>NUCLEOTIDE SEQUENCE [LARGE SCALE GENOMIC DNA]</scope>
    <source>
        <strain evidence="7">SLM1</strain>
    </source>
</reference>
<dbReference type="Gene3D" id="3.90.550.10">
    <property type="entry name" value="Spore Coat Polysaccharide Biosynthesis Protein SpsA, Chain A"/>
    <property type="match status" value="1"/>
</dbReference>
<evidence type="ECO:0000256" key="2">
    <source>
        <dbReference type="ARBA" id="ARBA00006739"/>
    </source>
</evidence>
<keyword evidence="3" id="KW-0328">Glycosyltransferase</keyword>
<dbReference type="GeneID" id="97555698"/>
<feature type="region of interest" description="Disordered" evidence="5">
    <location>
        <begin position="1"/>
        <end position="74"/>
    </location>
</feature>
<feature type="compositionally biased region" description="Basic residues" evidence="5">
    <location>
        <begin position="22"/>
        <end position="38"/>
    </location>
</feature>
<evidence type="ECO:0000256" key="5">
    <source>
        <dbReference type="SAM" id="MobiDB-lite"/>
    </source>
</evidence>
<dbReference type="Pfam" id="PF00535">
    <property type="entry name" value="Glycos_transf_2"/>
    <property type="match status" value="1"/>
</dbReference>
<proteinExistence type="inferred from homology"/>
<name>A0A163M450_9BACL</name>
<dbReference type="SUPFAM" id="SSF53448">
    <property type="entry name" value="Nucleotide-diphospho-sugar transferases"/>
    <property type="match status" value="1"/>
</dbReference>
<dbReference type="GO" id="GO:0016757">
    <property type="term" value="F:glycosyltransferase activity"/>
    <property type="evidence" value="ECO:0007669"/>
    <property type="project" value="UniProtKB-KW"/>
</dbReference>
<evidence type="ECO:0000256" key="4">
    <source>
        <dbReference type="ARBA" id="ARBA00022679"/>
    </source>
</evidence>
<dbReference type="RefSeq" id="WP_063479516.1">
    <property type="nucleotide sequence ID" value="NZ_CP147845.1"/>
</dbReference>
<dbReference type="EMBL" id="LWMH01000001">
    <property type="protein sequence ID" value="KZS48726.1"/>
    <property type="molecule type" value="Genomic_DNA"/>
</dbReference>
<comment type="pathway">
    <text evidence="1">Cell wall biogenesis; cell wall polysaccharide biosynthesis.</text>
</comment>
<evidence type="ECO:0000256" key="3">
    <source>
        <dbReference type="ARBA" id="ARBA00022676"/>
    </source>
</evidence>
<dbReference type="STRING" id="59843.A3958_22990"/>
<dbReference type="Gene3D" id="3.40.50.2000">
    <property type="entry name" value="Glycogen Phosphorylase B"/>
    <property type="match status" value="1"/>
</dbReference>
<gene>
    <name evidence="7" type="ORF">AWU65_23720</name>
</gene>
<evidence type="ECO:0000259" key="6">
    <source>
        <dbReference type="Pfam" id="PF00535"/>
    </source>
</evidence>
<dbReference type="Gene3D" id="3.40.50.11010">
    <property type="match status" value="1"/>
</dbReference>
<feature type="domain" description="Glycosyltransferase 2-like" evidence="6">
    <location>
        <begin position="463"/>
        <end position="623"/>
    </location>
</feature>
<dbReference type="SUPFAM" id="SSF53756">
    <property type="entry name" value="UDP-Glycosyltransferase/glycogen phosphorylase"/>
    <property type="match status" value="1"/>
</dbReference>
<dbReference type="InterPro" id="IPR001173">
    <property type="entry name" value="Glyco_trans_2-like"/>
</dbReference>
<evidence type="ECO:0000256" key="1">
    <source>
        <dbReference type="ARBA" id="ARBA00004776"/>
    </source>
</evidence>
<accession>A0A163M450</accession>
<evidence type="ECO:0000313" key="8">
    <source>
        <dbReference type="Proteomes" id="UP000076796"/>
    </source>
</evidence>
<comment type="similarity">
    <text evidence="2">Belongs to the glycosyltransferase 2 family.</text>
</comment>